<keyword evidence="10 12" id="KW-0472">Membrane</keyword>
<reference evidence="20" key="2">
    <citation type="submission" date="2019-02" db="EMBL/GenBank/DDBJ databases">
        <title>Opniocepnalus argus Var Kimnra genome.</title>
        <authorList>
            <person name="Zhou C."/>
            <person name="Xiao S."/>
        </authorList>
    </citation>
    <scope>NUCLEOTIDE SEQUENCE [LARGE SCALE GENOMIC DNA]</scope>
</reference>
<evidence type="ECO:0000256" key="6">
    <source>
        <dbReference type="ARBA" id="ARBA00022737"/>
    </source>
</evidence>
<protein>
    <recommendedName>
        <fullName evidence="13">Metal transporter</fullName>
    </recommendedName>
</protein>
<dbReference type="Pfam" id="PF25511">
    <property type="entry name" value="Ig_CNNM4_N"/>
    <property type="match status" value="1"/>
</dbReference>
<dbReference type="InterPro" id="IPR014710">
    <property type="entry name" value="RmlC-like_jellyroll"/>
</dbReference>
<keyword evidence="6" id="KW-0677">Repeat</keyword>
<dbReference type="InterPro" id="IPR044751">
    <property type="entry name" value="Ion_transp-like_CBS"/>
</dbReference>
<evidence type="ECO:0000256" key="14">
    <source>
        <dbReference type="SAM" id="MobiDB-lite"/>
    </source>
</evidence>
<dbReference type="CDD" id="cd04590">
    <property type="entry name" value="CBS_pair_CorC_HlyC_assoc"/>
    <property type="match status" value="1"/>
</dbReference>
<feature type="transmembrane region" description="Helical" evidence="13">
    <location>
        <begin position="304"/>
        <end position="324"/>
    </location>
</feature>
<dbReference type="PROSITE" id="PS51371">
    <property type="entry name" value="CBS"/>
    <property type="match status" value="1"/>
</dbReference>
<evidence type="ECO:0000256" key="5">
    <source>
        <dbReference type="ARBA" id="ARBA00022692"/>
    </source>
</evidence>
<dbReference type="EMBL" id="CM015722">
    <property type="protein sequence ID" value="KAF3695417.1"/>
    <property type="molecule type" value="Genomic_DNA"/>
</dbReference>
<dbReference type="InterPro" id="IPR000595">
    <property type="entry name" value="cNMP-bd_dom"/>
</dbReference>
<keyword evidence="3" id="KW-0813">Transport</keyword>
<feature type="transmembrane region" description="Helical" evidence="13">
    <location>
        <begin position="246"/>
        <end position="267"/>
    </location>
</feature>
<feature type="compositionally biased region" description="Polar residues" evidence="14">
    <location>
        <begin position="729"/>
        <end position="757"/>
    </location>
</feature>
<feature type="domain" description="Cyclic nucleotide-binding" evidence="16">
    <location>
        <begin position="589"/>
        <end position="650"/>
    </location>
</feature>
<feature type="signal peptide" evidence="15">
    <location>
        <begin position="1"/>
        <end position="26"/>
    </location>
</feature>
<feature type="domain" description="CBS" evidence="17">
    <location>
        <begin position="451"/>
        <end position="517"/>
    </location>
</feature>
<proteinExistence type="inferred from homology"/>
<dbReference type="GO" id="GO:0005886">
    <property type="term" value="C:plasma membrane"/>
    <property type="evidence" value="ECO:0007669"/>
    <property type="project" value="UniProtKB-SubCell"/>
</dbReference>
<keyword evidence="4" id="KW-1003">Cell membrane</keyword>
<dbReference type="SUPFAM" id="SSF54631">
    <property type="entry name" value="CBS-domain pair"/>
    <property type="match status" value="1"/>
</dbReference>
<sequence length="797" mass="89319">MATESSGWGFTITFFVFSCVFADGQAEAAAVSDSRSFTRILGMRLEKSDAPAETTEQGVIQVTEGSDILLRFYGLHLFPNSSALIRFTELYSSDKEDDSFGAVRVPFNRTCTEYTKDVEVKGSMEVNNQNTAGVVSLKIKQLRKSEAVKVYGLCVRDTQEEDEESWYLLDDKDGRLRVVEEEKSMMPIWLQVILIIFLLVLSGMFSGLNLGLMALDPMELRIVQSCGTEKEKKYARKIEPIRRKGNYLLCSLLLGNVLVNTTLTILLDDLTKSGVGAVVSSTIGIVIFGEIVPQALCSRHGLAVGANTILLTKLFMLLTFPLSWPVSKLLDCILGQEIGTVYNREKLVEMLKVTEPYNDLVKEELNMIQGALELRTKTVEDIMTPLNNCFMIHSDAVLDFNTMSEIMESGYTRIPVYEDERSNIVDILFVKDLAFVDPDDSTTLKTITKFYNHPVHFVFHDTKLDAMLEEFKKGKSHLAIVQKVNNEGEGDPFYEVLGLVTLEDVIEEIIKSEILDESDLYTDNRTRKRVAPNKNKRDFSAFKHESESKVKISPQLLLAAHRYLATEVNLFSPSQISEKVLLRILRHPDVIQEIKFTDSDKRSPHHYIYQKGKPVDYFVLILQGRVEVEAGNENMKFETGPFSYYGVMALSAPTLEFRSPSHLSGLNRTASLSGADRTESLSVSGSNSQLNNSIPAQQYIPDFYVRALSDLQFVKVTRAQYQNGLVASRLDSTPQSPESGHNTVRLDQTTPPANATITDLGLNPTPTENGPDETTLLLNEQNSPHTANHHSQFENCI</sequence>
<evidence type="ECO:0000256" key="7">
    <source>
        <dbReference type="ARBA" id="ARBA00022989"/>
    </source>
</evidence>
<dbReference type="Gene3D" id="2.60.120.10">
    <property type="entry name" value="Jelly Rolls"/>
    <property type="match status" value="1"/>
</dbReference>
<dbReference type="Pfam" id="PF25562">
    <property type="entry name" value="CNBH_CNNM2_C"/>
    <property type="match status" value="1"/>
</dbReference>
<keyword evidence="7 12" id="KW-1133">Transmembrane helix</keyword>
<dbReference type="InterPro" id="IPR002550">
    <property type="entry name" value="CNNM"/>
</dbReference>
<feature type="transmembrane region" description="Helical" evidence="13">
    <location>
        <begin position="188"/>
        <end position="212"/>
    </location>
</feature>
<feature type="transmembrane region" description="Helical" evidence="13">
    <location>
        <begin position="273"/>
        <end position="292"/>
    </location>
</feature>
<feature type="chain" id="PRO_5026127426" description="Metal transporter" evidence="15">
    <location>
        <begin position="27"/>
        <end position="797"/>
    </location>
</feature>
<comment type="subcellular location">
    <subcellularLocation>
        <location evidence="1 13">Cell membrane</location>
        <topology evidence="1 13">Multi-pass membrane protein</topology>
    </subcellularLocation>
</comment>
<evidence type="ECO:0000256" key="1">
    <source>
        <dbReference type="ARBA" id="ARBA00004651"/>
    </source>
</evidence>
<dbReference type="PROSITE" id="PS51846">
    <property type="entry name" value="CNNM"/>
    <property type="match status" value="1"/>
</dbReference>
<accession>A0A6G1PYU5</accession>
<evidence type="ECO:0000259" key="16">
    <source>
        <dbReference type="PROSITE" id="PS50042"/>
    </source>
</evidence>
<evidence type="ECO:0000313" key="20">
    <source>
        <dbReference type="Proteomes" id="UP000503349"/>
    </source>
</evidence>
<name>A0A6G1PYU5_CHAAH</name>
<evidence type="ECO:0000256" key="15">
    <source>
        <dbReference type="SAM" id="SignalP"/>
    </source>
</evidence>
<evidence type="ECO:0000313" key="19">
    <source>
        <dbReference type="EMBL" id="KAF3695417.1"/>
    </source>
</evidence>
<dbReference type="InterPro" id="IPR018490">
    <property type="entry name" value="cNMP-bd_dom_sf"/>
</dbReference>
<comment type="similarity">
    <text evidence="2 13">Belongs to the ACDP family.</text>
</comment>
<dbReference type="PROSITE" id="PS50042">
    <property type="entry name" value="CNMP_BINDING_3"/>
    <property type="match status" value="1"/>
</dbReference>
<dbReference type="InterPro" id="IPR045095">
    <property type="entry name" value="ACDP"/>
</dbReference>
<dbReference type="Pfam" id="PF00571">
    <property type="entry name" value="CBS"/>
    <property type="match status" value="1"/>
</dbReference>
<evidence type="ECO:0000256" key="9">
    <source>
        <dbReference type="ARBA" id="ARBA00023122"/>
    </source>
</evidence>
<keyword evidence="9 11" id="KW-0129">CBS domain</keyword>
<dbReference type="PANTHER" id="PTHR12064">
    <property type="entry name" value="METAL TRANSPORTER CNNM"/>
    <property type="match status" value="1"/>
</dbReference>
<evidence type="ECO:0000259" key="18">
    <source>
        <dbReference type="PROSITE" id="PS51846"/>
    </source>
</evidence>
<reference evidence="19 20" key="1">
    <citation type="submission" date="2019-02" db="EMBL/GenBank/DDBJ databases">
        <title>Opniocepnalus argus genome.</title>
        <authorList>
            <person name="Zhou C."/>
            <person name="Xiao S."/>
        </authorList>
    </citation>
    <scope>NUCLEOTIDE SEQUENCE [LARGE SCALE GENOMIC DNA]</scope>
    <source>
        <strain evidence="19">OARG1902GOOAL</strain>
        <tissue evidence="19">Muscle</tissue>
    </source>
</reference>
<keyword evidence="15" id="KW-0732">Signal</keyword>
<evidence type="ECO:0000256" key="10">
    <source>
        <dbReference type="ARBA" id="ARBA00023136"/>
    </source>
</evidence>
<dbReference type="InterPro" id="IPR046342">
    <property type="entry name" value="CBS_dom_sf"/>
</dbReference>
<dbReference type="Pfam" id="PF01595">
    <property type="entry name" value="CNNM"/>
    <property type="match status" value="1"/>
</dbReference>
<evidence type="ECO:0000256" key="3">
    <source>
        <dbReference type="ARBA" id="ARBA00022448"/>
    </source>
</evidence>
<dbReference type="FunFam" id="3.10.580.10:FF:000001">
    <property type="entry name" value="Putative metal transporter CNNM3 isoform 2"/>
    <property type="match status" value="1"/>
</dbReference>
<comment type="function">
    <text evidence="13">Metal transporter.</text>
</comment>
<keyword evidence="5 12" id="KW-0812">Transmembrane</keyword>
<feature type="region of interest" description="Disordered" evidence="14">
    <location>
        <begin position="729"/>
        <end position="768"/>
    </location>
</feature>
<dbReference type="GO" id="GO:0015095">
    <property type="term" value="F:magnesium ion transmembrane transporter activity"/>
    <property type="evidence" value="ECO:0007669"/>
    <property type="project" value="TreeGrafter"/>
</dbReference>
<keyword evidence="20" id="KW-1185">Reference proteome</keyword>
<evidence type="ECO:0000256" key="13">
    <source>
        <dbReference type="RuleBase" id="RU369091"/>
    </source>
</evidence>
<organism evidence="19 20">
    <name type="scientific">Channa argus</name>
    <name type="common">Northern snakehead</name>
    <name type="synonym">Ophicephalus argus</name>
    <dbReference type="NCBI Taxonomy" id="215402"/>
    <lineage>
        <taxon>Eukaryota</taxon>
        <taxon>Metazoa</taxon>
        <taxon>Chordata</taxon>
        <taxon>Craniata</taxon>
        <taxon>Vertebrata</taxon>
        <taxon>Euteleostomi</taxon>
        <taxon>Actinopterygii</taxon>
        <taxon>Neopterygii</taxon>
        <taxon>Teleostei</taxon>
        <taxon>Neoteleostei</taxon>
        <taxon>Acanthomorphata</taxon>
        <taxon>Anabantaria</taxon>
        <taxon>Anabantiformes</taxon>
        <taxon>Channoidei</taxon>
        <taxon>Channidae</taxon>
        <taxon>Channa</taxon>
    </lineage>
</organism>
<gene>
    <name evidence="19" type="ORF">EXN66_Car011093</name>
</gene>
<dbReference type="InterPro" id="IPR057492">
    <property type="entry name" value="Ig_CNNM1/2/4_N"/>
</dbReference>
<evidence type="ECO:0000259" key="17">
    <source>
        <dbReference type="PROSITE" id="PS51371"/>
    </source>
</evidence>
<dbReference type="Proteomes" id="UP000503349">
    <property type="component" value="Chromosome 11"/>
</dbReference>
<dbReference type="InterPro" id="IPR000644">
    <property type="entry name" value="CBS_dom"/>
</dbReference>
<evidence type="ECO:0000256" key="2">
    <source>
        <dbReference type="ARBA" id="ARBA00010484"/>
    </source>
</evidence>
<dbReference type="GO" id="GO:0010960">
    <property type="term" value="P:magnesium ion homeostasis"/>
    <property type="evidence" value="ECO:0007669"/>
    <property type="project" value="InterPro"/>
</dbReference>
<keyword evidence="8" id="KW-0406">Ion transport</keyword>
<evidence type="ECO:0000256" key="4">
    <source>
        <dbReference type="ARBA" id="ARBA00022475"/>
    </source>
</evidence>
<dbReference type="AlphaFoldDB" id="A0A6G1PYU5"/>
<feature type="domain" description="CNNM transmembrane" evidence="18">
    <location>
        <begin position="184"/>
        <end position="364"/>
    </location>
</feature>
<evidence type="ECO:0000256" key="12">
    <source>
        <dbReference type="PROSITE-ProRule" id="PRU01193"/>
    </source>
</evidence>
<dbReference type="GO" id="GO:0015081">
    <property type="term" value="F:sodium ion transmembrane transporter activity"/>
    <property type="evidence" value="ECO:0007669"/>
    <property type="project" value="TreeGrafter"/>
</dbReference>
<evidence type="ECO:0000256" key="11">
    <source>
        <dbReference type="PROSITE-ProRule" id="PRU00703"/>
    </source>
</evidence>
<dbReference type="SUPFAM" id="SSF51206">
    <property type="entry name" value="cAMP-binding domain-like"/>
    <property type="match status" value="1"/>
</dbReference>
<dbReference type="PANTHER" id="PTHR12064:SF26">
    <property type="entry name" value="METAL TRANSPORTER CNNM4"/>
    <property type="match status" value="1"/>
</dbReference>
<dbReference type="Gene3D" id="3.10.580.10">
    <property type="entry name" value="CBS-domain"/>
    <property type="match status" value="1"/>
</dbReference>
<evidence type="ECO:0000256" key="8">
    <source>
        <dbReference type="ARBA" id="ARBA00023065"/>
    </source>
</evidence>